<reference evidence="1 2" key="2">
    <citation type="journal article" date="2010" name="J Osaka Dent Univ">
        <title>Isolation and identification of Rothia mucilaginosa from persistent apical periodontitis lesions.</title>
        <authorList>
            <person name="Yamane K."/>
            <person name="Yoshida M."/>
            <person name="Fujihira T."/>
            <person name="Baba T."/>
            <person name="Tsuji N."/>
            <person name="Hayashi H."/>
            <person name="Sugimori C."/>
            <person name="Yamanaka T."/>
            <person name="Mashimo C."/>
            <person name="Nambu T."/>
            <person name="Kawai H."/>
            <person name="Fukushima H."/>
        </authorList>
    </citation>
    <scope>NUCLEOTIDE SEQUENCE [LARGE SCALE GENOMIC DNA]</scope>
    <source>
        <strain evidence="1 2">DY-18</strain>
    </source>
</reference>
<dbReference type="HOGENOM" id="CLU_1453404_0_0_11"/>
<organism evidence="1 2">
    <name type="scientific">Rothia mucilaginosa (strain DY-18)</name>
    <name type="common">Stomatococcus mucilaginosus</name>
    <dbReference type="NCBI Taxonomy" id="680646"/>
    <lineage>
        <taxon>Bacteria</taxon>
        <taxon>Bacillati</taxon>
        <taxon>Actinomycetota</taxon>
        <taxon>Actinomycetes</taxon>
        <taxon>Micrococcales</taxon>
        <taxon>Micrococcaceae</taxon>
        <taxon>Rothia</taxon>
    </lineage>
</organism>
<proteinExistence type="predicted"/>
<dbReference type="Proteomes" id="UP000001883">
    <property type="component" value="Chromosome"/>
</dbReference>
<dbReference type="AlphaFoldDB" id="D2NRY7"/>
<dbReference type="KEGG" id="rmu:RMDY18_05810"/>
<evidence type="ECO:0000313" key="2">
    <source>
        <dbReference type="Proteomes" id="UP000001883"/>
    </source>
</evidence>
<keyword evidence="2" id="KW-1185">Reference proteome</keyword>
<evidence type="ECO:0000313" key="1">
    <source>
        <dbReference type="EMBL" id="BAI64413.1"/>
    </source>
</evidence>
<gene>
    <name evidence="1" type="ordered locus">RMDY18_05810</name>
</gene>
<dbReference type="EMBL" id="AP011540">
    <property type="protein sequence ID" value="BAI64413.1"/>
    <property type="molecule type" value="Genomic_DNA"/>
</dbReference>
<accession>D2NRY7</accession>
<name>D2NRY7_ROTMD</name>
<sequence>MYRQVTLTEVCAGAGIVSSSRTKLSLLDSCQGCFVVGLVGGFGDQLGVDNLTGGVHDDHRACQQTRQGAVNQLHAEVLTEGGAESGGGDDVFNALGCAEAADCEGQVVGDAQHDGVLQACSLLVESADAGCANTGVDGGEDVQHQVLTCEICGGNLGEISRENRKFGQLCADCGQVAVGVDYEFVL</sequence>
<dbReference type="STRING" id="680646.RMDY18_05810"/>
<reference evidence="1 2" key="3">
    <citation type="journal article" date="2010" name="Sequencing">
        <title>Complete Genome Sequence of Rothia mucilaginosa DY-18: A Clinical Isolate with Dense Meshwork-Like Structures from a Persistent Apical Periodontitis Lesion.</title>
        <authorList>
            <person name="Yamane K."/>
            <person name="Nambu T."/>
            <person name="Yamanaka T."/>
            <person name="Mashimo C."/>
            <person name="Sugimori C."/>
            <person name="Leung K.-P."/>
            <person name="Fukushima H."/>
        </authorList>
    </citation>
    <scope>NUCLEOTIDE SEQUENCE [LARGE SCALE GENOMIC DNA]</scope>
    <source>
        <strain evidence="1 2">DY-18</strain>
    </source>
</reference>
<reference evidence="2" key="1">
    <citation type="submission" date="2009-07" db="EMBL/GenBank/DDBJ databases">
        <title>Complete genome sequence of Rothia mucilaginosa DJ.</title>
        <authorList>
            <person name="Yamane K."/>
            <person name="Nambu T."/>
            <person name="Mashimo C."/>
            <person name="Sugimori C."/>
            <person name="Yamanaka T."/>
            <person name="Leung K."/>
            <person name="Fukushima H."/>
        </authorList>
    </citation>
    <scope>NUCLEOTIDE SEQUENCE [LARGE SCALE GENOMIC DNA]</scope>
    <source>
        <strain evidence="2">DY-18</strain>
    </source>
</reference>
<protein>
    <submittedName>
        <fullName evidence="1">DNA segregation ATPase FtsK/SpoIIIE</fullName>
    </submittedName>
</protein>